<name>A0A7S0XI76_9CHLO</name>
<feature type="domain" description="C2HC/C3H-type" evidence="7">
    <location>
        <begin position="17"/>
        <end position="46"/>
    </location>
</feature>
<dbReference type="Gene3D" id="3.30.160.60">
    <property type="entry name" value="Classic Zinc Finger"/>
    <property type="match status" value="2"/>
</dbReference>
<dbReference type="PANTHER" id="PTHR13555:SF36">
    <property type="entry name" value="ZINC FINGER C2HC DOMAIN-CONTAINING PROTEIN 1B"/>
    <property type="match status" value="1"/>
</dbReference>
<evidence type="ECO:0000256" key="1">
    <source>
        <dbReference type="ARBA" id="ARBA00022723"/>
    </source>
</evidence>
<proteinExistence type="predicted"/>
<feature type="domain" description="C2HC/C3H-type" evidence="7">
    <location>
        <begin position="151"/>
        <end position="180"/>
    </location>
</feature>
<evidence type="ECO:0000259" key="7">
    <source>
        <dbReference type="PROSITE" id="PS52027"/>
    </source>
</evidence>
<evidence type="ECO:0000256" key="2">
    <source>
        <dbReference type="ARBA" id="ARBA00022737"/>
    </source>
</evidence>
<reference evidence="8" key="1">
    <citation type="submission" date="2021-01" db="EMBL/GenBank/DDBJ databases">
        <authorList>
            <person name="Corre E."/>
            <person name="Pelletier E."/>
            <person name="Niang G."/>
            <person name="Scheremetjew M."/>
            <person name="Finn R."/>
            <person name="Kale V."/>
            <person name="Holt S."/>
            <person name="Cochrane G."/>
            <person name="Meng A."/>
            <person name="Brown T."/>
            <person name="Cohen L."/>
        </authorList>
    </citation>
    <scope>NUCLEOTIDE SEQUENCE</scope>
    <source>
        <strain evidence="8">SL-175</strain>
    </source>
</reference>
<feature type="region of interest" description="Disordered" evidence="6">
    <location>
        <begin position="68"/>
        <end position="148"/>
    </location>
</feature>
<feature type="compositionally biased region" description="Low complexity" evidence="6">
    <location>
        <begin position="84"/>
        <end position="104"/>
    </location>
</feature>
<keyword evidence="1" id="KW-0479">Metal-binding</keyword>
<dbReference type="InterPro" id="IPR049899">
    <property type="entry name" value="Znf_C2HC_C3H"/>
</dbReference>
<gene>
    <name evidence="8" type="ORF">MANT1106_LOCUS23049</name>
</gene>
<evidence type="ECO:0000256" key="4">
    <source>
        <dbReference type="ARBA" id="ARBA00022833"/>
    </source>
</evidence>
<accession>A0A7S0XI76</accession>
<evidence type="ECO:0000256" key="5">
    <source>
        <dbReference type="PROSITE-ProRule" id="PRU01371"/>
    </source>
</evidence>
<dbReference type="EMBL" id="HBFC01038842">
    <property type="protein sequence ID" value="CAD8723833.1"/>
    <property type="molecule type" value="Transcribed_RNA"/>
</dbReference>
<dbReference type="PROSITE" id="PS52027">
    <property type="entry name" value="ZF_C2HC_C3H"/>
    <property type="match status" value="2"/>
</dbReference>
<protein>
    <recommendedName>
        <fullName evidence="7">C2HC/C3H-type domain-containing protein</fullName>
    </recommendedName>
</protein>
<evidence type="ECO:0000256" key="6">
    <source>
        <dbReference type="SAM" id="MobiDB-lite"/>
    </source>
</evidence>
<evidence type="ECO:0000313" key="8">
    <source>
        <dbReference type="EMBL" id="CAD8723833.1"/>
    </source>
</evidence>
<dbReference type="Pfam" id="PF13913">
    <property type="entry name" value="zf-C2HC_2"/>
    <property type="match status" value="2"/>
</dbReference>
<keyword evidence="3 5" id="KW-0863">Zinc-finger</keyword>
<dbReference type="PANTHER" id="PTHR13555">
    <property type="entry name" value="C2H2 ZINC FINGER CGI-62-RELATED"/>
    <property type="match status" value="1"/>
</dbReference>
<dbReference type="AlphaFoldDB" id="A0A7S0XI76"/>
<organism evidence="8">
    <name type="scientific">Mantoniella antarctica</name>
    <dbReference type="NCBI Taxonomy" id="81844"/>
    <lineage>
        <taxon>Eukaryota</taxon>
        <taxon>Viridiplantae</taxon>
        <taxon>Chlorophyta</taxon>
        <taxon>Mamiellophyceae</taxon>
        <taxon>Mamiellales</taxon>
        <taxon>Mamiellaceae</taxon>
        <taxon>Mantoniella</taxon>
    </lineage>
</organism>
<dbReference type="InterPro" id="IPR026319">
    <property type="entry name" value="ZC2HC1A/B-like"/>
</dbReference>
<dbReference type="GO" id="GO:0008270">
    <property type="term" value="F:zinc ion binding"/>
    <property type="evidence" value="ECO:0007669"/>
    <property type="project" value="UniProtKB-KW"/>
</dbReference>
<evidence type="ECO:0000256" key="3">
    <source>
        <dbReference type="ARBA" id="ARBA00022771"/>
    </source>
</evidence>
<feature type="compositionally biased region" description="Gly residues" evidence="6">
    <location>
        <begin position="132"/>
        <end position="142"/>
    </location>
</feature>
<keyword evidence="2" id="KW-0677">Repeat</keyword>
<feature type="region of interest" description="Disordered" evidence="6">
    <location>
        <begin position="173"/>
        <end position="232"/>
    </location>
</feature>
<sequence length="232" mass="24124">MAGMVIPEGADGPAPTNLAPCQLCGRNFVPKALAIHSRICAKVFATKRKQFDSQGARADGTELAQFQRENGGSSKAGRQPLKQQRAPATAAAAADSRSAQGAAGKVPKWKRQSEMFRAGLRAGRGLPPAASGAGGSAGGGDGHAAPTYDDDRVPCPHCNRRYNEDVAARHIPQCKDMKAKPSRLVRGGGRGAHVAAPPPPPPASRTRPYKENGGAAPAYPRKGVAAPRRSRA</sequence>
<keyword evidence="4" id="KW-0862">Zinc</keyword>